<dbReference type="GO" id="GO:0016829">
    <property type="term" value="F:lyase activity"/>
    <property type="evidence" value="ECO:0007669"/>
    <property type="project" value="UniProtKB-KW"/>
</dbReference>
<dbReference type="InterPro" id="IPR016191">
    <property type="entry name" value="Ribonuclease/ribotoxin"/>
</dbReference>
<dbReference type="InterPro" id="IPR000026">
    <property type="entry name" value="N1-like"/>
</dbReference>
<dbReference type="Pfam" id="PF00545">
    <property type="entry name" value="Ribonuclease"/>
    <property type="match status" value="1"/>
</dbReference>
<dbReference type="GeneID" id="6073934"/>
<dbReference type="PROSITE" id="PS51257">
    <property type="entry name" value="PROKAR_LIPOPROTEIN"/>
    <property type="match status" value="1"/>
</dbReference>
<evidence type="ECO:0000256" key="2">
    <source>
        <dbReference type="ARBA" id="ARBA00022759"/>
    </source>
</evidence>
<dbReference type="Gene3D" id="3.10.450.30">
    <property type="entry name" value="Microbial ribonucleases"/>
    <property type="match status" value="1"/>
</dbReference>
<dbReference type="PANTHER" id="PTHR42104:SF1">
    <property type="entry name" value="EXTRACELLULAR GUANYL-SPECIFIC RIBONUCLEASE RNTA (AFU_ORTHOLOGUE AFUA_4G03230)"/>
    <property type="match status" value="1"/>
</dbReference>
<reference evidence="7 8" key="1">
    <citation type="journal article" date="2008" name="Nature">
        <title>The genome of Laccaria bicolor provides insights into mycorrhizal symbiosis.</title>
        <authorList>
            <person name="Martin F."/>
            <person name="Aerts A."/>
            <person name="Ahren D."/>
            <person name="Brun A."/>
            <person name="Danchin E.G.J."/>
            <person name="Duchaussoy F."/>
            <person name="Gibon J."/>
            <person name="Kohler A."/>
            <person name="Lindquist E."/>
            <person name="Pereda V."/>
            <person name="Salamov A."/>
            <person name="Shapiro H.J."/>
            <person name="Wuyts J."/>
            <person name="Blaudez D."/>
            <person name="Buee M."/>
            <person name="Brokstein P."/>
            <person name="Canbaeck B."/>
            <person name="Cohen D."/>
            <person name="Courty P.E."/>
            <person name="Coutinho P.M."/>
            <person name="Delaruelle C."/>
            <person name="Detter J.C."/>
            <person name="Deveau A."/>
            <person name="DiFazio S."/>
            <person name="Duplessis S."/>
            <person name="Fraissinet-Tachet L."/>
            <person name="Lucic E."/>
            <person name="Frey-Klett P."/>
            <person name="Fourrey C."/>
            <person name="Feussner I."/>
            <person name="Gay G."/>
            <person name="Grimwood J."/>
            <person name="Hoegger P.J."/>
            <person name="Jain P."/>
            <person name="Kilaru S."/>
            <person name="Labbe J."/>
            <person name="Lin Y.C."/>
            <person name="Legue V."/>
            <person name="Le Tacon F."/>
            <person name="Marmeisse R."/>
            <person name="Melayah D."/>
            <person name="Montanini B."/>
            <person name="Muratet M."/>
            <person name="Nehls U."/>
            <person name="Niculita-Hirzel H."/>
            <person name="Oudot-Le Secq M.P."/>
            <person name="Peter M."/>
            <person name="Quesneville H."/>
            <person name="Rajashekar B."/>
            <person name="Reich M."/>
            <person name="Rouhier N."/>
            <person name="Schmutz J."/>
            <person name="Yin T."/>
            <person name="Chalot M."/>
            <person name="Henrissat B."/>
            <person name="Kuees U."/>
            <person name="Lucas S."/>
            <person name="Van de Peer Y."/>
            <person name="Podila G.K."/>
            <person name="Polle A."/>
            <person name="Pukkila P.J."/>
            <person name="Richardson P.M."/>
            <person name="Rouze P."/>
            <person name="Sanders I.R."/>
            <person name="Stajich J.E."/>
            <person name="Tunlid A."/>
            <person name="Tuskan G."/>
            <person name="Grigoriev I.V."/>
        </authorList>
    </citation>
    <scope>NUCLEOTIDE SEQUENCE [LARGE SCALE GENOMIC DNA]</scope>
    <source>
        <strain evidence="8">S238N-H82 / ATCC MYA-4686</strain>
    </source>
</reference>
<name>B0D2B0_LACBS</name>
<dbReference type="GO" id="GO:0003723">
    <property type="term" value="F:RNA binding"/>
    <property type="evidence" value="ECO:0007669"/>
    <property type="project" value="InterPro"/>
</dbReference>
<dbReference type="GO" id="GO:0016787">
    <property type="term" value="F:hydrolase activity"/>
    <property type="evidence" value="ECO:0007669"/>
    <property type="project" value="UniProtKB-KW"/>
</dbReference>
<dbReference type="GO" id="GO:0004521">
    <property type="term" value="F:RNA endonuclease activity"/>
    <property type="evidence" value="ECO:0007669"/>
    <property type="project" value="InterPro"/>
</dbReference>
<evidence type="ECO:0000313" key="8">
    <source>
        <dbReference type="Proteomes" id="UP000001194"/>
    </source>
</evidence>
<dbReference type="HOGENOM" id="CLU_111658_1_0_1"/>
<dbReference type="SUPFAM" id="SSF53933">
    <property type="entry name" value="Microbial ribonucleases"/>
    <property type="match status" value="1"/>
</dbReference>
<feature type="chain" id="PRO_5002749056" evidence="6">
    <location>
        <begin position="19"/>
        <end position="137"/>
    </location>
</feature>
<dbReference type="PANTHER" id="PTHR42104">
    <property type="entry name" value="EXTRACELLULAR GUANYL-SPECIFIC RIBONUCLEASE RNTA (AFU_ORTHOLOGUE AFUA_4G03230)"/>
    <property type="match status" value="1"/>
</dbReference>
<dbReference type="Proteomes" id="UP000001194">
    <property type="component" value="Unassembled WGS sequence"/>
</dbReference>
<evidence type="ECO:0000256" key="5">
    <source>
        <dbReference type="ARBA" id="ARBA00023239"/>
    </source>
</evidence>
<keyword evidence="5" id="KW-0456">Lyase</keyword>
<sequence>MKLLTSVIVALTAALVSCSPIEIEALATHSCVCGTKSFTNADIVGAVNKGYTTNPNPTTSSGAYPHGFHNSPENFSFPWCSGGNYVEFPLKTLPAYTPGNAPGADRVIYQTGSAKTFCGCITHTGASGNGFVLCKNS</sequence>
<proteinExistence type="predicted"/>
<feature type="signal peptide" evidence="6">
    <location>
        <begin position="1"/>
        <end position="18"/>
    </location>
</feature>
<evidence type="ECO:0000256" key="3">
    <source>
        <dbReference type="ARBA" id="ARBA00022801"/>
    </source>
</evidence>
<gene>
    <name evidence="7" type="ORF">LACBIDRAFT_189432</name>
</gene>
<dbReference type="KEGG" id="lbc:LACBIDRAFT_189432"/>
<dbReference type="EMBL" id="DS547096">
    <property type="protein sequence ID" value="EDR10710.1"/>
    <property type="molecule type" value="Genomic_DNA"/>
</dbReference>
<protein>
    <submittedName>
        <fullName evidence="7">Predicted protein</fullName>
    </submittedName>
</protein>
<dbReference type="AlphaFoldDB" id="B0D2B0"/>
<evidence type="ECO:0000256" key="4">
    <source>
        <dbReference type="ARBA" id="ARBA00023157"/>
    </source>
</evidence>
<accession>B0D2B0</accession>
<dbReference type="InParanoid" id="B0D2B0"/>
<keyword evidence="1" id="KW-0540">Nuclease</keyword>
<organism evidence="8">
    <name type="scientific">Laccaria bicolor (strain S238N-H82 / ATCC MYA-4686)</name>
    <name type="common">Bicoloured deceiver</name>
    <name type="synonym">Laccaria laccata var. bicolor</name>
    <dbReference type="NCBI Taxonomy" id="486041"/>
    <lineage>
        <taxon>Eukaryota</taxon>
        <taxon>Fungi</taxon>
        <taxon>Dikarya</taxon>
        <taxon>Basidiomycota</taxon>
        <taxon>Agaricomycotina</taxon>
        <taxon>Agaricomycetes</taxon>
        <taxon>Agaricomycetidae</taxon>
        <taxon>Agaricales</taxon>
        <taxon>Agaricineae</taxon>
        <taxon>Hydnangiaceae</taxon>
        <taxon>Laccaria</taxon>
    </lineage>
</organism>
<keyword evidence="2" id="KW-0255">Endonuclease</keyword>
<dbReference type="RefSeq" id="XP_001878011.1">
    <property type="nucleotide sequence ID" value="XM_001877976.1"/>
</dbReference>
<keyword evidence="6" id="KW-0732">Signal</keyword>
<keyword evidence="4" id="KW-1015">Disulfide bond</keyword>
<evidence type="ECO:0000256" key="6">
    <source>
        <dbReference type="SAM" id="SignalP"/>
    </source>
</evidence>
<dbReference type="OrthoDB" id="3040351at2759"/>
<evidence type="ECO:0000313" key="7">
    <source>
        <dbReference type="EMBL" id="EDR10710.1"/>
    </source>
</evidence>
<evidence type="ECO:0000256" key="1">
    <source>
        <dbReference type="ARBA" id="ARBA00022722"/>
    </source>
</evidence>
<keyword evidence="8" id="KW-1185">Reference proteome</keyword>
<keyword evidence="3" id="KW-0378">Hydrolase</keyword>